<dbReference type="Pfam" id="PF08962">
    <property type="entry name" value="Rv2632c-like"/>
    <property type="match status" value="1"/>
</dbReference>
<keyword evidence="3" id="KW-1185">Reference proteome</keyword>
<sequence>MSETSNETWSIAIDVVITGDNGTAHAVLTKEDGQRVEGYGRARRNPDDEPHPEVGQELATARALRDLADRLLKATSDDLSRIEHQKIRLAR</sequence>
<gene>
    <name evidence="2" type="ORF">GB883_11840</name>
</gene>
<dbReference type="SUPFAM" id="SSF143212">
    <property type="entry name" value="Rv2632c-like"/>
    <property type="match status" value="1"/>
</dbReference>
<evidence type="ECO:0000313" key="3">
    <source>
        <dbReference type="Proteomes" id="UP000451860"/>
    </source>
</evidence>
<dbReference type="Gene3D" id="3.30.160.240">
    <property type="entry name" value="Rv1738"/>
    <property type="match status" value="1"/>
</dbReference>
<dbReference type="EMBL" id="WHJE01000051">
    <property type="protein sequence ID" value="KAE8763889.1"/>
    <property type="molecule type" value="Genomic_DNA"/>
</dbReference>
<evidence type="ECO:0000256" key="1">
    <source>
        <dbReference type="SAM" id="MobiDB-lite"/>
    </source>
</evidence>
<organism evidence="2 3">
    <name type="scientific">Georgenia thermotolerans</name>
    <dbReference type="NCBI Taxonomy" id="527326"/>
    <lineage>
        <taxon>Bacteria</taxon>
        <taxon>Bacillati</taxon>
        <taxon>Actinomycetota</taxon>
        <taxon>Actinomycetes</taxon>
        <taxon>Micrococcales</taxon>
        <taxon>Bogoriellaceae</taxon>
        <taxon>Georgenia</taxon>
    </lineage>
</organism>
<evidence type="ECO:0000313" key="2">
    <source>
        <dbReference type="EMBL" id="KAE8763889.1"/>
    </source>
</evidence>
<accession>A0A7J5UNF0</accession>
<feature type="compositionally biased region" description="Basic and acidic residues" evidence="1">
    <location>
        <begin position="33"/>
        <end position="54"/>
    </location>
</feature>
<comment type="caution">
    <text evidence="2">The sequence shown here is derived from an EMBL/GenBank/DDBJ whole genome shotgun (WGS) entry which is preliminary data.</text>
</comment>
<dbReference type="Proteomes" id="UP000451860">
    <property type="component" value="Unassembled WGS sequence"/>
</dbReference>
<name>A0A7J5UNF0_9MICO</name>
<dbReference type="OrthoDB" id="4828144at2"/>
<proteinExistence type="predicted"/>
<dbReference type="AlphaFoldDB" id="A0A7J5UNF0"/>
<dbReference type="InterPro" id="IPR038070">
    <property type="entry name" value="Rv2632c-like_sf"/>
</dbReference>
<feature type="region of interest" description="Disordered" evidence="1">
    <location>
        <begin position="33"/>
        <end position="57"/>
    </location>
</feature>
<dbReference type="RefSeq" id="WP_152203234.1">
    <property type="nucleotide sequence ID" value="NZ_VUKF01000024.1"/>
</dbReference>
<protein>
    <submittedName>
        <fullName evidence="2">DUF1876 domain-containing protein</fullName>
    </submittedName>
</protein>
<reference evidence="2 3" key="1">
    <citation type="submission" date="2019-10" db="EMBL/GenBank/DDBJ databases">
        <title>Georgenia wutianyii sp. nov. and Georgenia yuyongxinii sp. nov. isolated from plateau pika (Ochotona curzoniae) in the Qinghai-Tibet plateau of China.</title>
        <authorList>
            <person name="Tian Z."/>
        </authorList>
    </citation>
    <scope>NUCLEOTIDE SEQUENCE [LARGE SCALE GENOMIC DNA]</scope>
    <source>
        <strain evidence="2 3">DSM 21501</strain>
    </source>
</reference>
<dbReference type="InterPro" id="IPR015057">
    <property type="entry name" value="Rv2632c-like"/>
</dbReference>